<keyword evidence="3" id="KW-0804">Transcription</keyword>
<dbReference type="PROSITE" id="PS50932">
    <property type="entry name" value="HTH_LACI_2"/>
    <property type="match status" value="1"/>
</dbReference>
<dbReference type="PANTHER" id="PTHR30146:SF153">
    <property type="entry name" value="LACTOSE OPERON REPRESSOR"/>
    <property type="match status" value="1"/>
</dbReference>
<dbReference type="Proteomes" id="UP000706580">
    <property type="component" value="Unassembled WGS sequence"/>
</dbReference>
<dbReference type="SUPFAM" id="SSF47413">
    <property type="entry name" value="lambda repressor-like DNA-binding domains"/>
    <property type="match status" value="1"/>
</dbReference>
<dbReference type="InterPro" id="IPR046335">
    <property type="entry name" value="LacI/GalR-like_sensor"/>
</dbReference>
<sequence length="337" mass="36422">MNKNRNATLEDVARQAGVSYQTVSRVLNKSVNVAEKTRIRVEQAIEDLRYIPNRLAQQLVGKRTQTLGLITTSLALHAPSQIAASVKKHAREAGYQVMISMIDEGDPSAIQQSINDFKSQFIDKILINVPLETAVARQLAEDNTDVTCLFLDVAPDSGVFHVIFDPANGTQESVKRLCELGHQDIALMPGPQNSVAAKLRLANWLSGLASFSKTPAAVVYGTWDAQSGHDGAQQLIDDHVKFSALLVGNDQMALGALSALNKAGIVVPHDVAVIGYDDSYESAFFIPSLTTVRLDLDAQGKEAVTRVLAATEESVPDNCILPAEFIARDSTNGYRPG</sequence>
<evidence type="ECO:0000256" key="1">
    <source>
        <dbReference type="ARBA" id="ARBA00023015"/>
    </source>
</evidence>
<dbReference type="PROSITE" id="PS00356">
    <property type="entry name" value="HTH_LACI_1"/>
    <property type="match status" value="1"/>
</dbReference>
<evidence type="ECO:0000313" key="5">
    <source>
        <dbReference type="EMBL" id="MBZ0056915.1"/>
    </source>
</evidence>
<evidence type="ECO:0000256" key="2">
    <source>
        <dbReference type="ARBA" id="ARBA00023125"/>
    </source>
</evidence>
<keyword evidence="1" id="KW-0805">Transcription regulation</keyword>
<evidence type="ECO:0000256" key="3">
    <source>
        <dbReference type="ARBA" id="ARBA00023163"/>
    </source>
</evidence>
<dbReference type="EMBL" id="JADMNK010000001">
    <property type="protein sequence ID" value="MBZ0056915.1"/>
    <property type="molecule type" value="Genomic_DNA"/>
</dbReference>
<comment type="caution">
    <text evidence="5">The sequence shown here is derived from an EMBL/GenBank/DDBJ whole genome shotgun (WGS) entry which is preliminary data.</text>
</comment>
<dbReference type="CDD" id="cd01574">
    <property type="entry name" value="PBP1_LacI"/>
    <property type="match status" value="1"/>
</dbReference>
<feature type="domain" description="HTH lacI-type" evidence="4">
    <location>
        <begin position="7"/>
        <end position="61"/>
    </location>
</feature>
<dbReference type="Gene3D" id="1.10.260.40">
    <property type="entry name" value="lambda repressor-like DNA-binding domains"/>
    <property type="match status" value="1"/>
</dbReference>
<dbReference type="InterPro" id="IPR010982">
    <property type="entry name" value="Lambda_DNA-bd_dom_sf"/>
</dbReference>
<organism evidence="5 6">
    <name type="scientific">Leclercia barmai</name>
    <dbReference type="NCBI Taxonomy" id="2785629"/>
    <lineage>
        <taxon>Bacteria</taxon>
        <taxon>Pseudomonadati</taxon>
        <taxon>Pseudomonadota</taxon>
        <taxon>Gammaproteobacteria</taxon>
        <taxon>Enterobacterales</taxon>
        <taxon>Enterobacteriaceae</taxon>
        <taxon>Leclercia</taxon>
    </lineage>
</organism>
<dbReference type="InterPro" id="IPR000843">
    <property type="entry name" value="HTH_LacI"/>
</dbReference>
<dbReference type="NCBIfam" id="NF007075">
    <property type="entry name" value="PRK09526.1"/>
    <property type="match status" value="1"/>
</dbReference>
<dbReference type="Pfam" id="PF13377">
    <property type="entry name" value="Peripla_BP_3"/>
    <property type="match status" value="1"/>
</dbReference>
<dbReference type="Gene3D" id="3.40.50.2300">
    <property type="match status" value="2"/>
</dbReference>
<evidence type="ECO:0000313" key="6">
    <source>
        <dbReference type="Proteomes" id="UP000706580"/>
    </source>
</evidence>
<evidence type="ECO:0000259" key="4">
    <source>
        <dbReference type="PROSITE" id="PS50932"/>
    </source>
</evidence>
<dbReference type="RefSeq" id="WP_223073911.1">
    <property type="nucleotide sequence ID" value="NZ_JADMNK010000001.1"/>
</dbReference>
<dbReference type="Pfam" id="PF00356">
    <property type="entry name" value="LacI"/>
    <property type="match status" value="1"/>
</dbReference>
<dbReference type="SMART" id="SM00354">
    <property type="entry name" value="HTH_LACI"/>
    <property type="match status" value="1"/>
</dbReference>
<name>A0ABS7RSY8_9ENTR</name>
<keyword evidence="2" id="KW-0238">DNA-binding</keyword>
<dbReference type="InterPro" id="IPR028082">
    <property type="entry name" value="Peripla_BP_I"/>
</dbReference>
<keyword evidence="6" id="KW-1185">Reference proteome</keyword>
<protein>
    <submittedName>
        <fullName evidence="5">Substrate-binding domain-containing protein</fullName>
    </submittedName>
</protein>
<accession>A0ABS7RSY8</accession>
<dbReference type="SUPFAM" id="SSF53822">
    <property type="entry name" value="Periplasmic binding protein-like I"/>
    <property type="match status" value="1"/>
</dbReference>
<dbReference type="CDD" id="cd01392">
    <property type="entry name" value="HTH_LacI"/>
    <property type="match status" value="1"/>
</dbReference>
<gene>
    <name evidence="5" type="ORF">ITX56_03625</name>
</gene>
<dbReference type="PANTHER" id="PTHR30146">
    <property type="entry name" value="LACI-RELATED TRANSCRIPTIONAL REPRESSOR"/>
    <property type="match status" value="1"/>
</dbReference>
<reference evidence="5 6" key="1">
    <citation type="submission" date="2020-11" db="EMBL/GenBank/DDBJ databases">
        <title>Draft Genome of Enterobacter sp. strain EMC7.</title>
        <authorList>
            <person name="Barman P."/>
            <person name="Sinha S."/>
            <person name="Sen S."/>
            <person name="Chakraborty R."/>
        </authorList>
    </citation>
    <scope>NUCLEOTIDE SEQUENCE [LARGE SCALE GENOMIC DNA]</scope>
    <source>
        <strain evidence="5 6">EMC7</strain>
    </source>
</reference>
<dbReference type="PRINTS" id="PR00036">
    <property type="entry name" value="HTHLACI"/>
</dbReference>
<proteinExistence type="predicted"/>